<dbReference type="EMBL" id="JAQOWY010000151">
    <property type="protein sequence ID" value="KAK1849154.1"/>
    <property type="molecule type" value="Genomic_DNA"/>
</dbReference>
<evidence type="ECO:0000256" key="1">
    <source>
        <dbReference type="SAM" id="MobiDB-lite"/>
    </source>
</evidence>
<name>A0AAD9AP03_9PEZI</name>
<proteinExistence type="predicted"/>
<protein>
    <submittedName>
        <fullName evidence="2">Uncharacterized protein</fullName>
    </submittedName>
</protein>
<dbReference type="Proteomes" id="UP001243330">
    <property type="component" value="Unassembled WGS sequence"/>
</dbReference>
<evidence type="ECO:0000313" key="2">
    <source>
        <dbReference type="EMBL" id="KAK1849154.1"/>
    </source>
</evidence>
<sequence length="138" mass="15263">MDEKPKPPSKDTTTTESPQLAYGNGNDAHIHGRASFLSLLPLLLLLVSPREREKEKDGREFYHPTSPPLRVGFASEKGIFGMLQGSDGRSGFGHLRRQTTSCLAVHRYYLLVLSPLPLPVSSVPALPRRVKGSWSLSR</sequence>
<reference evidence="2" key="1">
    <citation type="submission" date="2023-01" db="EMBL/GenBank/DDBJ databases">
        <title>Colletotrichum chrysophilum M932 genome sequence.</title>
        <authorList>
            <person name="Baroncelli R."/>
        </authorList>
    </citation>
    <scope>NUCLEOTIDE SEQUENCE</scope>
    <source>
        <strain evidence="2">M932</strain>
    </source>
</reference>
<evidence type="ECO:0000313" key="3">
    <source>
        <dbReference type="Proteomes" id="UP001243330"/>
    </source>
</evidence>
<gene>
    <name evidence="2" type="ORF">CCHR01_08197</name>
</gene>
<comment type="caution">
    <text evidence="2">The sequence shown here is derived from an EMBL/GenBank/DDBJ whole genome shotgun (WGS) entry which is preliminary data.</text>
</comment>
<feature type="region of interest" description="Disordered" evidence="1">
    <location>
        <begin position="1"/>
        <end position="25"/>
    </location>
</feature>
<keyword evidence="3" id="KW-1185">Reference proteome</keyword>
<organism evidence="2 3">
    <name type="scientific">Colletotrichum chrysophilum</name>
    <dbReference type="NCBI Taxonomy" id="1836956"/>
    <lineage>
        <taxon>Eukaryota</taxon>
        <taxon>Fungi</taxon>
        <taxon>Dikarya</taxon>
        <taxon>Ascomycota</taxon>
        <taxon>Pezizomycotina</taxon>
        <taxon>Sordariomycetes</taxon>
        <taxon>Hypocreomycetidae</taxon>
        <taxon>Glomerellales</taxon>
        <taxon>Glomerellaceae</taxon>
        <taxon>Colletotrichum</taxon>
        <taxon>Colletotrichum gloeosporioides species complex</taxon>
    </lineage>
</organism>
<dbReference type="AlphaFoldDB" id="A0AAD9AP03"/>
<accession>A0AAD9AP03</accession>